<dbReference type="KEGG" id="vpy:HZI73_07370"/>
<evidence type="ECO:0000313" key="3">
    <source>
        <dbReference type="Proteomes" id="UP000683246"/>
    </source>
</evidence>
<gene>
    <name evidence="2" type="ORF">HZI73_07370</name>
</gene>
<dbReference type="SMART" id="SM00850">
    <property type="entry name" value="LytTR"/>
    <property type="match status" value="1"/>
</dbReference>
<dbReference type="Pfam" id="PF04397">
    <property type="entry name" value="LytTR"/>
    <property type="match status" value="1"/>
</dbReference>
<sequence>MKLSLICEKDIRKRIVDQFDDLGIFFFQDADLYLVQEGLEEAYMPCVVFQKSNIEGLIALVKNILPPTNGHKLIGLLNEEYCMIAFEDILYIEAYDAKVYCHTVSDTFQLRNTLYKLEATLPREDFIRISKSFIVNINNVTKIIPWFNRRLLIKFVDSNKEVEVSKNYVSKFKQFLGIR</sequence>
<evidence type="ECO:0000313" key="2">
    <source>
        <dbReference type="EMBL" id="QUI22130.1"/>
    </source>
</evidence>
<keyword evidence="3" id="KW-1185">Reference proteome</keyword>
<dbReference type="InterPro" id="IPR046947">
    <property type="entry name" value="LytR-like"/>
</dbReference>
<dbReference type="Proteomes" id="UP000683246">
    <property type="component" value="Chromosome"/>
</dbReference>
<protein>
    <submittedName>
        <fullName evidence="2">LytTR family transcriptional regulator DNA-binding domain-containing protein</fullName>
    </submittedName>
</protein>
<accession>A0A8J8MI88</accession>
<proteinExistence type="predicted"/>
<dbReference type="EMBL" id="CP058649">
    <property type="protein sequence ID" value="QUI22130.1"/>
    <property type="molecule type" value="Genomic_DNA"/>
</dbReference>
<dbReference type="RefSeq" id="WP_212697608.1">
    <property type="nucleotide sequence ID" value="NZ_CP058649.1"/>
</dbReference>
<dbReference type="PANTHER" id="PTHR37299">
    <property type="entry name" value="TRANSCRIPTIONAL REGULATOR-RELATED"/>
    <property type="match status" value="1"/>
</dbReference>
<dbReference type="GO" id="GO:0003677">
    <property type="term" value="F:DNA binding"/>
    <property type="evidence" value="ECO:0007669"/>
    <property type="project" value="UniProtKB-KW"/>
</dbReference>
<dbReference type="PANTHER" id="PTHR37299:SF4">
    <property type="entry name" value="TRANSCRIPTIONAL REGULATOR"/>
    <property type="match status" value="1"/>
</dbReference>
<evidence type="ECO:0000259" key="1">
    <source>
        <dbReference type="PROSITE" id="PS50930"/>
    </source>
</evidence>
<name>A0A8J8MI88_9FIRM</name>
<keyword evidence="2" id="KW-0238">DNA-binding</keyword>
<dbReference type="GO" id="GO:0000156">
    <property type="term" value="F:phosphorelay response regulator activity"/>
    <property type="evidence" value="ECO:0007669"/>
    <property type="project" value="InterPro"/>
</dbReference>
<dbReference type="InterPro" id="IPR007492">
    <property type="entry name" value="LytTR_DNA-bd_dom"/>
</dbReference>
<dbReference type="Gene3D" id="2.40.50.1020">
    <property type="entry name" value="LytTr DNA-binding domain"/>
    <property type="match status" value="1"/>
</dbReference>
<dbReference type="PROSITE" id="PS50930">
    <property type="entry name" value="HTH_LYTTR"/>
    <property type="match status" value="1"/>
</dbReference>
<organism evidence="2 3">
    <name type="scientific">Vallitalea pronyensis</name>
    <dbReference type="NCBI Taxonomy" id="1348613"/>
    <lineage>
        <taxon>Bacteria</taxon>
        <taxon>Bacillati</taxon>
        <taxon>Bacillota</taxon>
        <taxon>Clostridia</taxon>
        <taxon>Lachnospirales</taxon>
        <taxon>Vallitaleaceae</taxon>
        <taxon>Vallitalea</taxon>
    </lineage>
</organism>
<reference evidence="2" key="1">
    <citation type="submission" date="2020-07" db="EMBL/GenBank/DDBJ databases">
        <title>Vallitalea pronyensis genome.</title>
        <authorList>
            <person name="Postec A."/>
        </authorList>
    </citation>
    <scope>NUCLEOTIDE SEQUENCE</scope>
    <source>
        <strain evidence="2">FatNI3</strain>
    </source>
</reference>
<dbReference type="AlphaFoldDB" id="A0A8J8MI88"/>
<feature type="domain" description="HTH LytTR-type" evidence="1">
    <location>
        <begin position="77"/>
        <end position="178"/>
    </location>
</feature>